<name>A0A8T2B6T1_ARASU</name>
<dbReference type="Pfam" id="PF13976">
    <property type="entry name" value="gag_pre-integrs"/>
    <property type="match status" value="1"/>
</dbReference>
<keyword evidence="4" id="KW-0863">Zinc-finger</keyword>
<dbReference type="Pfam" id="PF07727">
    <property type="entry name" value="RVT_2"/>
    <property type="match status" value="1"/>
</dbReference>
<evidence type="ECO:0000256" key="4">
    <source>
        <dbReference type="PROSITE-ProRule" id="PRU00047"/>
    </source>
</evidence>
<dbReference type="PROSITE" id="PS50994">
    <property type="entry name" value="INTEGRASE"/>
    <property type="match status" value="1"/>
</dbReference>
<feature type="domain" description="Integrase catalytic" evidence="8">
    <location>
        <begin position="502"/>
        <end position="678"/>
    </location>
</feature>
<evidence type="ECO:0000313" key="10">
    <source>
        <dbReference type="Proteomes" id="UP000694251"/>
    </source>
</evidence>
<comment type="caution">
    <text evidence="9">The sequence shown here is derived from an EMBL/GenBank/DDBJ whole genome shotgun (WGS) entry which is preliminary data.</text>
</comment>
<dbReference type="CDD" id="cd09272">
    <property type="entry name" value="RNase_HI_RT_Ty1"/>
    <property type="match status" value="1"/>
</dbReference>
<reference evidence="9 10" key="1">
    <citation type="submission" date="2020-12" db="EMBL/GenBank/DDBJ databases">
        <title>Concerted genomic and epigenomic changes stabilize Arabidopsis allopolyploids.</title>
        <authorList>
            <person name="Chen Z."/>
        </authorList>
    </citation>
    <scope>NUCLEOTIDE SEQUENCE [LARGE SCALE GENOMIC DNA]</scope>
    <source>
        <strain evidence="9">As9502</strain>
        <tissue evidence="9">Leaf</tissue>
    </source>
</reference>
<feature type="coiled-coil region" evidence="5">
    <location>
        <begin position="186"/>
        <end position="213"/>
    </location>
</feature>
<evidence type="ECO:0000259" key="7">
    <source>
        <dbReference type="PROSITE" id="PS50158"/>
    </source>
</evidence>
<dbReference type="GO" id="GO:0015074">
    <property type="term" value="P:DNA integration"/>
    <property type="evidence" value="ECO:0007669"/>
    <property type="project" value="InterPro"/>
</dbReference>
<evidence type="ECO:0000313" key="9">
    <source>
        <dbReference type="EMBL" id="KAG7582977.1"/>
    </source>
</evidence>
<feature type="region of interest" description="Disordered" evidence="6">
    <location>
        <begin position="776"/>
        <end position="827"/>
    </location>
</feature>
<dbReference type="GO" id="GO:0003676">
    <property type="term" value="F:nucleic acid binding"/>
    <property type="evidence" value="ECO:0007669"/>
    <property type="project" value="InterPro"/>
</dbReference>
<evidence type="ECO:0000256" key="5">
    <source>
        <dbReference type="SAM" id="Coils"/>
    </source>
</evidence>
<evidence type="ECO:0000259" key="8">
    <source>
        <dbReference type="PROSITE" id="PS50994"/>
    </source>
</evidence>
<keyword evidence="1" id="KW-0645">Protease</keyword>
<dbReference type="SMART" id="SM00343">
    <property type="entry name" value="ZnF_C2HC"/>
    <property type="match status" value="1"/>
</dbReference>
<dbReference type="InterPro" id="IPR013103">
    <property type="entry name" value="RVT_2"/>
</dbReference>
<dbReference type="OrthoDB" id="422771at2759"/>
<evidence type="ECO:0000256" key="3">
    <source>
        <dbReference type="ARBA" id="ARBA00022801"/>
    </source>
</evidence>
<evidence type="ECO:0000256" key="1">
    <source>
        <dbReference type="ARBA" id="ARBA00022670"/>
    </source>
</evidence>
<accession>A0A8T2B6T1</accession>
<dbReference type="PANTHER" id="PTHR42648:SF25">
    <property type="entry name" value="RNA-DIRECTED DNA POLYMERASE"/>
    <property type="match status" value="1"/>
</dbReference>
<dbReference type="Pfam" id="PF00665">
    <property type="entry name" value="rve"/>
    <property type="match status" value="1"/>
</dbReference>
<keyword evidence="3" id="KW-0378">Hydrolase</keyword>
<dbReference type="Pfam" id="PF14223">
    <property type="entry name" value="Retrotran_gag_2"/>
    <property type="match status" value="1"/>
</dbReference>
<dbReference type="GO" id="GO:0008270">
    <property type="term" value="F:zinc ion binding"/>
    <property type="evidence" value="ECO:0007669"/>
    <property type="project" value="UniProtKB-KW"/>
</dbReference>
<keyword evidence="5" id="KW-0175">Coiled coil</keyword>
<proteinExistence type="predicted"/>
<evidence type="ECO:0000256" key="6">
    <source>
        <dbReference type="SAM" id="MobiDB-lite"/>
    </source>
</evidence>
<dbReference type="Pfam" id="PF00098">
    <property type="entry name" value="zf-CCHC"/>
    <property type="match status" value="1"/>
</dbReference>
<dbReference type="PANTHER" id="PTHR42648">
    <property type="entry name" value="TRANSPOSASE, PUTATIVE-RELATED"/>
    <property type="match status" value="1"/>
</dbReference>
<sequence>MGEIMEASTTALAKVSDGGGASSIKCPMLTSTNYTVWAMRMRILLRVHKVWNIIEESSEDEEKNDMAMALLFQSIPESLVLQVGKVNTAKKVWESIKSKHLGAERVKEARLQTLMAEFDRLTMKDTETIDEFAGRLSEISSKSASLGENIEETKLVKKFLKCLPRKKYIHIVASLEQVLDLKKTSFEEITGRLKVYEERISEEEETHDDQSKLMYTNMESQPSREYGGEYRGRGRGGRFYNRGRGRGRYNGGRDISKVTCYRCDKQGHFASDCPDRLLKLQEAQEQDTKSTVEADELMMHEVVYLNEEKVVPSKYETNSGEDNIWYLDNGASNHMTGDQRYFSYLDRSISGKVRFGDDSRIDIKGKGSIEFVDRNGELRKLVDVYFIPELKSNIISLGQATESGCDVRMRGEDLTMHDHKGKLLVKAVRSRNRLYKVIMGIKEPMCLYSSTQTDSERWHARLGHINLETLKSMVKKELVRGISQINFEKKICGSCLLGKQTRQVFPQTTMFRASKALELIHGDLCGPITPSTVAENRYVFVLIDDYSRYMWTVLLKEKSQAFEKFKRFKSLVEQETGEKIQTLRTDRGGEFVSQEFNDFCESTGIKRHLTAPYTPQQNGVVERRNRTLMEMTRSILKHMRVPNFLWGEAVRHSTYLLNRIATRSLKDKTPYEMLRSKVPSINHLRVFGCIGYVKTEKPHLRKLDDRSRVLVHLGTEPGSKAYRLYDPQNKKAVVSRDVVFDETKGWNWNRTNEESDNIGELRIEFGLFGNHGIQAIEPNREPEIERIEEEDTGTVETSPMDHESNKDLSEDENDNESQTQPGKIVTKSGRVVTKPKYLQDYILLGEEEGERLLMCLDDEPWDFDEAKESKEWMAACKDEIHSIEKNNTWDLVDQPQGVKPIGLKWVFKLKRNSDGSISKHKARLVAKGYVQKHGIDFEDVFAPVARIETIRLLISLSASKGWEIHHLDVKTAFLHGELKETVYVVQPEGFKREGHEDKVYKLNKALYGLRQAPRAWNEKLNAVLKELQFKKCSKEPSVYRKCVNQHILLLAVYVDDLFVSGTSVEVIEIFKKEMASKFEMSDLGKLTYYLGIEVCQHTNGITLSQKRYALKILEEAGMTECNLVHTPMEVGLKLSKASEEKDIDATSYRKNVGCLRYLLHTRPDLSYCVGVLSRYMQNPKESHGAAMKQCLRYLKGTTTLGLSFSRCKGMPKLIGYSDSSHNADPDDGKSTMGHVFYLGKNPISWCSQKLSVVALSSCEAEFMAGTEAAKQAIWLQELLSEIAGAPCEKVVILIDNQSAIALTKNPVFHGRSKHIHRRYHFIRECVENGQIEVLHVPGEEQKADVLTKALGRIKFKEMRDLIGIQDLERLELKLKGENVGLSLKPTLT</sequence>
<evidence type="ECO:0000256" key="2">
    <source>
        <dbReference type="ARBA" id="ARBA00022723"/>
    </source>
</evidence>
<dbReference type="Pfam" id="PF25597">
    <property type="entry name" value="SH3_retrovirus"/>
    <property type="match status" value="1"/>
</dbReference>
<feature type="domain" description="CCHC-type" evidence="7">
    <location>
        <begin position="260"/>
        <end position="275"/>
    </location>
</feature>
<dbReference type="PROSITE" id="PS50158">
    <property type="entry name" value="ZF_CCHC"/>
    <property type="match status" value="1"/>
</dbReference>
<dbReference type="InterPro" id="IPR025724">
    <property type="entry name" value="GAG-pre-integrase_dom"/>
</dbReference>
<keyword evidence="2" id="KW-0479">Metal-binding</keyword>
<keyword evidence="10" id="KW-1185">Reference proteome</keyword>
<gene>
    <name evidence="9" type="ORF">ISN44_As08g025210</name>
</gene>
<dbReference type="EMBL" id="JAEFBJ010000008">
    <property type="protein sequence ID" value="KAG7582977.1"/>
    <property type="molecule type" value="Genomic_DNA"/>
</dbReference>
<dbReference type="Pfam" id="PF22936">
    <property type="entry name" value="Pol_BBD"/>
    <property type="match status" value="1"/>
</dbReference>
<organism evidence="9 10">
    <name type="scientific">Arabidopsis suecica</name>
    <name type="common">Swedish thale-cress</name>
    <name type="synonym">Cardaminopsis suecica</name>
    <dbReference type="NCBI Taxonomy" id="45249"/>
    <lineage>
        <taxon>Eukaryota</taxon>
        <taxon>Viridiplantae</taxon>
        <taxon>Streptophyta</taxon>
        <taxon>Embryophyta</taxon>
        <taxon>Tracheophyta</taxon>
        <taxon>Spermatophyta</taxon>
        <taxon>Magnoliopsida</taxon>
        <taxon>eudicotyledons</taxon>
        <taxon>Gunneridae</taxon>
        <taxon>Pentapetalae</taxon>
        <taxon>rosids</taxon>
        <taxon>malvids</taxon>
        <taxon>Brassicales</taxon>
        <taxon>Brassicaceae</taxon>
        <taxon>Camelineae</taxon>
        <taxon>Arabidopsis</taxon>
    </lineage>
</organism>
<dbReference type="InterPro" id="IPR057670">
    <property type="entry name" value="SH3_retrovirus"/>
</dbReference>
<protein>
    <submittedName>
        <fullName evidence="9">Zinc finger CCHC-type</fullName>
    </submittedName>
</protein>
<dbReference type="Proteomes" id="UP000694251">
    <property type="component" value="Chromosome 8"/>
</dbReference>
<dbReference type="GO" id="GO:0008233">
    <property type="term" value="F:peptidase activity"/>
    <property type="evidence" value="ECO:0007669"/>
    <property type="project" value="UniProtKB-KW"/>
</dbReference>
<feature type="compositionally biased region" description="Basic and acidic residues" evidence="6">
    <location>
        <begin position="799"/>
        <end position="808"/>
    </location>
</feature>
<dbReference type="InterPro" id="IPR001878">
    <property type="entry name" value="Znf_CCHC"/>
</dbReference>
<dbReference type="InterPro" id="IPR001584">
    <property type="entry name" value="Integrase_cat-core"/>
</dbReference>
<dbReference type="InterPro" id="IPR054722">
    <property type="entry name" value="PolX-like_BBD"/>
</dbReference>
<dbReference type="InterPro" id="IPR039537">
    <property type="entry name" value="Retrotran_Ty1/copia-like"/>
</dbReference>
<dbReference type="GO" id="GO:0006508">
    <property type="term" value="P:proteolysis"/>
    <property type="evidence" value="ECO:0007669"/>
    <property type="project" value="UniProtKB-KW"/>
</dbReference>
<keyword evidence="4" id="KW-0862">Zinc</keyword>